<protein>
    <submittedName>
        <fullName evidence="2">Uncharacterized protein</fullName>
    </submittedName>
</protein>
<dbReference type="AlphaFoldDB" id="A0A8E2DPJ3"/>
<feature type="compositionally biased region" description="Low complexity" evidence="1">
    <location>
        <begin position="151"/>
        <end position="163"/>
    </location>
</feature>
<name>A0A8E2DPJ3_9APHY</name>
<feature type="compositionally biased region" description="Acidic residues" evidence="1">
    <location>
        <begin position="72"/>
        <end position="85"/>
    </location>
</feature>
<dbReference type="OrthoDB" id="3236040at2759"/>
<gene>
    <name evidence="2" type="ORF">OBBRIDRAFT_811140</name>
</gene>
<evidence type="ECO:0000256" key="1">
    <source>
        <dbReference type="SAM" id="MobiDB-lite"/>
    </source>
</evidence>
<keyword evidence="3" id="KW-1185">Reference proteome</keyword>
<dbReference type="Proteomes" id="UP000250043">
    <property type="component" value="Unassembled WGS sequence"/>
</dbReference>
<organism evidence="2 3">
    <name type="scientific">Obba rivulosa</name>
    <dbReference type="NCBI Taxonomy" id="1052685"/>
    <lineage>
        <taxon>Eukaryota</taxon>
        <taxon>Fungi</taxon>
        <taxon>Dikarya</taxon>
        <taxon>Basidiomycota</taxon>
        <taxon>Agaricomycotina</taxon>
        <taxon>Agaricomycetes</taxon>
        <taxon>Polyporales</taxon>
        <taxon>Gelatoporiaceae</taxon>
        <taxon>Obba</taxon>
    </lineage>
</organism>
<accession>A0A8E2DPJ3</accession>
<feature type="region of interest" description="Disordered" evidence="1">
    <location>
        <begin position="140"/>
        <end position="163"/>
    </location>
</feature>
<feature type="region of interest" description="Disordered" evidence="1">
    <location>
        <begin position="1"/>
        <end position="92"/>
    </location>
</feature>
<feature type="compositionally biased region" description="Low complexity" evidence="1">
    <location>
        <begin position="15"/>
        <end position="35"/>
    </location>
</feature>
<feature type="compositionally biased region" description="Polar residues" evidence="1">
    <location>
        <begin position="1"/>
        <end position="14"/>
    </location>
</feature>
<feature type="compositionally biased region" description="Basic and acidic residues" evidence="1">
    <location>
        <begin position="48"/>
        <end position="71"/>
    </location>
</feature>
<reference evidence="2 3" key="1">
    <citation type="submission" date="2016-07" db="EMBL/GenBank/DDBJ databases">
        <title>Draft genome of the white-rot fungus Obba rivulosa 3A-2.</title>
        <authorList>
            <consortium name="DOE Joint Genome Institute"/>
            <person name="Miettinen O."/>
            <person name="Riley R."/>
            <person name="Acob R."/>
            <person name="Barry K."/>
            <person name="Cullen D."/>
            <person name="De Vries R."/>
            <person name="Hainaut M."/>
            <person name="Hatakka A."/>
            <person name="Henrissat B."/>
            <person name="Hilden K."/>
            <person name="Kuo R."/>
            <person name="Labutti K."/>
            <person name="Lipzen A."/>
            <person name="Makela M.R."/>
            <person name="Sandor L."/>
            <person name="Spatafora J.W."/>
            <person name="Grigoriev I.V."/>
            <person name="Hibbett D.S."/>
        </authorList>
    </citation>
    <scope>NUCLEOTIDE SEQUENCE [LARGE SCALE GENOMIC DNA]</scope>
    <source>
        <strain evidence="2 3">3A-2</strain>
    </source>
</reference>
<evidence type="ECO:0000313" key="3">
    <source>
        <dbReference type="Proteomes" id="UP000250043"/>
    </source>
</evidence>
<evidence type="ECO:0000313" key="2">
    <source>
        <dbReference type="EMBL" id="OCH93400.1"/>
    </source>
</evidence>
<dbReference type="EMBL" id="KV722355">
    <property type="protein sequence ID" value="OCH93400.1"/>
    <property type="molecule type" value="Genomic_DNA"/>
</dbReference>
<sequence>MPSLRRTFSSPSVRSSPYHYQTSSSISSSNATRTSGHAPRRSSGSETSQRRVLADIDWWRVQEGQREVRGEDVDDQEPDASETAEGDPAAIGTGADMGAVGIILAPPVLDAGVAVGDIGGDFYESLSPLPQFAELAISPRTPMRRRHASESSESSTESTPDSTYGPLFPLHHLGMGFMDMHVPPYVPPPPTSIGIGHPSGRPKPLGPRSTSYSAVEFQLSINARHREMFEDIFPPPPPFFSHTQMDAEDLFY</sequence>
<proteinExistence type="predicted"/>